<dbReference type="OrthoDB" id="4537384at2"/>
<dbReference type="RefSeq" id="WP_156674255.1">
    <property type="nucleotide sequence ID" value="NZ_JABMCZ010000001.1"/>
</dbReference>
<dbReference type="Proteomes" id="UP000076512">
    <property type="component" value="Unassembled WGS sequence"/>
</dbReference>
<accession>A0A164PMH2</accession>
<organism evidence="1 2">
    <name type="scientific">Nocardia terpenica</name>
    <dbReference type="NCBI Taxonomy" id="455432"/>
    <lineage>
        <taxon>Bacteria</taxon>
        <taxon>Bacillati</taxon>
        <taxon>Actinomycetota</taxon>
        <taxon>Actinomycetes</taxon>
        <taxon>Mycobacteriales</taxon>
        <taxon>Nocardiaceae</taxon>
        <taxon>Nocardia</taxon>
    </lineage>
</organism>
<proteinExistence type="predicted"/>
<keyword evidence="2" id="KW-1185">Reference proteome</keyword>
<evidence type="ECO:0000313" key="2">
    <source>
        <dbReference type="Proteomes" id="UP000076512"/>
    </source>
</evidence>
<name>A0A164PMH2_9NOCA</name>
<comment type="caution">
    <text evidence="1">The sequence shown here is derived from an EMBL/GenBank/DDBJ whole genome shotgun (WGS) entry which is preliminary data.</text>
</comment>
<evidence type="ECO:0000313" key="1">
    <source>
        <dbReference type="EMBL" id="KZM75770.1"/>
    </source>
</evidence>
<dbReference type="EMBL" id="LWGR01000003">
    <property type="protein sequence ID" value="KZM75770.1"/>
    <property type="molecule type" value="Genomic_DNA"/>
</dbReference>
<sequence length="280" mass="30121">MEKQRVPEPCVPAPLLASFVDDLRRIPELFRQLEITITRTDSVRAQRDPGARTSGDKRPMIVNLRASDRRQHLLRTLRQAAARPPFAARAVSPAAAAAAILADLPTTARGTGAVEWIERVQSAVTKAWGAVDSPAHRVFGGRCTDCGAPVSAPAHLTVVACPRCGIPHDVDQNRDWMRRATAEYTGTAVELARLLPELYGAHIQAGTIRKWHERGQLIGCVEDRGTTFRLGDVAALHARKRSRTACVATAIRAATAQSVSVSRHTTIVAGPSGSSTEPAA</sequence>
<dbReference type="AlphaFoldDB" id="A0A164PMH2"/>
<protein>
    <submittedName>
        <fullName evidence="1">Uncharacterized protein</fullName>
    </submittedName>
</protein>
<gene>
    <name evidence="1" type="ORF">AWN90_20760</name>
</gene>
<reference evidence="1 2" key="1">
    <citation type="submission" date="2016-04" db="EMBL/GenBank/DDBJ databases">
        <authorList>
            <person name="Evans L.H."/>
            <person name="Alamgir A."/>
            <person name="Owens N."/>
            <person name="Weber N.D."/>
            <person name="Virtaneva K."/>
            <person name="Barbian K."/>
            <person name="Babar A."/>
            <person name="Rosenke K."/>
        </authorList>
    </citation>
    <scope>NUCLEOTIDE SEQUENCE [LARGE SCALE GENOMIC DNA]</scope>
    <source>
        <strain evidence="1 2">IFM 0406</strain>
    </source>
</reference>